<comment type="caution">
    <text evidence="3">The sequence shown here is derived from an EMBL/GenBank/DDBJ whole genome shotgun (WGS) entry which is preliminary data.</text>
</comment>
<accession>A0A1J4T9K2</accession>
<protein>
    <recommendedName>
        <fullName evidence="5">Polysaccharide chain length determinant N-terminal domain-containing protein</fullName>
    </recommendedName>
</protein>
<keyword evidence="2" id="KW-1133">Transmembrane helix</keyword>
<dbReference type="EMBL" id="MNUV01000017">
    <property type="protein sequence ID" value="OIO08041.1"/>
    <property type="molecule type" value="Genomic_DNA"/>
</dbReference>
<keyword evidence="2" id="KW-0472">Membrane</keyword>
<keyword evidence="2" id="KW-0812">Transmembrane</keyword>
<evidence type="ECO:0000256" key="1">
    <source>
        <dbReference type="SAM" id="MobiDB-lite"/>
    </source>
</evidence>
<organism evidence="3 4">
    <name type="scientific">Candidatus Falkowbacteria bacterium CG1_02_41_21</name>
    <dbReference type="NCBI Taxonomy" id="1805147"/>
    <lineage>
        <taxon>Bacteria</taxon>
        <taxon>Candidatus Falkowiibacteriota</taxon>
    </lineage>
</organism>
<feature type="transmembrane region" description="Helical" evidence="2">
    <location>
        <begin position="12"/>
        <end position="34"/>
    </location>
</feature>
<name>A0A1J4T9K2_9BACT</name>
<feature type="region of interest" description="Disordered" evidence="1">
    <location>
        <begin position="232"/>
        <end position="258"/>
    </location>
</feature>
<dbReference type="AlphaFoldDB" id="A0A1J4T9K2"/>
<sequence length="258" mass="28901">MEFNELIKSKKQTLISFFLIFFLLGAIFTGLQTFKYSASSKLLVIQEGASGVDPFAVSRSVEYLSGLFSQVVSSNSFFNLVKEAGFNIDRSYFKGDSIKQMKLWQKTVSAKSVENSGVINISVYHPSSYQAKQIALAVNHVLMTQNSNYQGIGSSVKITVIDEPLVSNYPNQPNLLINFGLVVVLSLIFGLAYIYIFPEEKYNIKLLHRRARKAQAVKGSVEHDFLESAGNFKNNDLNQDEESGNSLENRGNIRNIMR</sequence>
<evidence type="ECO:0008006" key="5">
    <source>
        <dbReference type="Google" id="ProtNLM"/>
    </source>
</evidence>
<evidence type="ECO:0000313" key="4">
    <source>
        <dbReference type="Proteomes" id="UP000182860"/>
    </source>
</evidence>
<reference evidence="3 4" key="1">
    <citation type="journal article" date="2016" name="Environ. Microbiol.">
        <title>Genomic resolution of a cold subsurface aquifer community provides metabolic insights for novel microbes adapted to high CO concentrations.</title>
        <authorList>
            <person name="Probst A.J."/>
            <person name="Castelle C.J."/>
            <person name="Singh A."/>
            <person name="Brown C.T."/>
            <person name="Anantharaman K."/>
            <person name="Sharon I."/>
            <person name="Hug L.A."/>
            <person name="Burstein D."/>
            <person name="Emerson J.B."/>
            <person name="Thomas B.C."/>
            <person name="Banfield J.F."/>
        </authorList>
    </citation>
    <scope>NUCLEOTIDE SEQUENCE [LARGE SCALE GENOMIC DNA]</scope>
    <source>
        <strain evidence="3">CG1_02_41_21</strain>
    </source>
</reference>
<evidence type="ECO:0000256" key="2">
    <source>
        <dbReference type="SAM" id="Phobius"/>
    </source>
</evidence>
<gene>
    <name evidence="3" type="ORF">AUJ35_01040</name>
</gene>
<evidence type="ECO:0000313" key="3">
    <source>
        <dbReference type="EMBL" id="OIO08041.1"/>
    </source>
</evidence>
<dbReference type="Proteomes" id="UP000182860">
    <property type="component" value="Unassembled WGS sequence"/>
</dbReference>
<feature type="transmembrane region" description="Helical" evidence="2">
    <location>
        <begin position="175"/>
        <end position="196"/>
    </location>
</feature>
<proteinExistence type="predicted"/>